<evidence type="ECO:0000313" key="2">
    <source>
        <dbReference type="EMBL" id="KAJ3501943.1"/>
    </source>
</evidence>
<comment type="caution">
    <text evidence="2">The sequence shown here is derived from an EMBL/GenBank/DDBJ whole genome shotgun (WGS) entry which is preliminary data.</text>
</comment>
<evidence type="ECO:0000256" key="1">
    <source>
        <dbReference type="SAM" id="MobiDB-lite"/>
    </source>
</evidence>
<dbReference type="AlphaFoldDB" id="A0A9W8K172"/>
<name>A0A9W8K172_9AGAR</name>
<reference evidence="2" key="1">
    <citation type="submission" date="2022-07" db="EMBL/GenBank/DDBJ databases">
        <title>Genome Sequence of Agrocybe chaxingu.</title>
        <authorList>
            <person name="Buettner E."/>
        </authorList>
    </citation>
    <scope>NUCLEOTIDE SEQUENCE</scope>
    <source>
        <strain evidence="2">MP-N11</strain>
    </source>
</reference>
<feature type="compositionally biased region" description="Polar residues" evidence="1">
    <location>
        <begin position="53"/>
        <end position="73"/>
    </location>
</feature>
<dbReference type="Proteomes" id="UP001148786">
    <property type="component" value="Unassembled WGS sequence"/>
</dbReference>
<dbReference type="EMBL" id="JANKHO010001353">
    <property type="protein sequence ID" value="KAJ3501943.1"/>
    <property type="molecule type" value="Genomic_DNA"/>
</dbReference>
<evidence type="ECO:0000313" key="3">
    <source>
        <dbReference type="Proteomes" id="UP001148786"/>
    </source>
</evidence>
<feature type="region of interest" description="Disordered" evidence="1">
    <location>
        <begin position="1"/>
        <end position="27"/>
    </location>
</feature>
<gene>
    <name evidence="2" type="ORF">NLJ89_g9112</name>
</gene>
<accession>A0A9W8K172</accession>
<keyword evidence="3" id="KW-1185">Reference proteome</keyword>
<organism evidence="2 3">
    <name type="scientific">Agrocybe chaxingu</name>
    <dbReference type="NCBI Taxonomy" id="84603"/>
    <lineage>
        <taxon>Eukaryota</taxon>
        <taxon>Fungi</taxon>
        <taxon>Dikarya</taxon>
        <taxon>Basidiomycota</taxon>
        <taxon>Agaricomycotina</taxon>
        <taxon>Agaricomycetes</taxon>
        <taxon>Agaricomycetidae</taxon>
        <taxon>Agaricales</taxon>
        <taxon>Agaricineae</taxon>
        <taxon>Strophariaceae</taxon>
        <taxon>Agrocybe</taxon>
    </lineage>
</organism>
<protein>
    <submittedName>
        <fullName evidence="2">Uncharacterized protein</fullName>
    </submittedName>
</protein>
<sequence>MPEDASRKTSHPKTHLPRCWKQGNPPLHKDLNIQTFANALRTTSKPCKRGGQDTYTPPISQRPPLSNRIQKPNTPLIFFNGGKDGYCDCRGRRNVDGQDLQANLSSNGELKPPAVIYKVIIRAKSECNRRWGRAARAMEVGDEDA</sequence>
<proteinExistence type="predicted"/>
<feature type="region of interest" description="Disordered" evidence="1">
    <location>
        <begin position="43"/>
        <end position="73"/>
    </location>
</feature>
<feature type="compositionally biased region" description="Basic residues" evidence="1">
    <location>
        <begin position="8"/>
        <end position="18"/>
    </location>
</feature>